<evidence type="ECO:0000313" key="1">
    <source>
        <dbReference type="EMBL" id="QBK88335.1"/>
    </source>
</evidence>
<proteinExistence type="predicted"/>
<organism evidence="1">
    <name type="scientific">Marseillevirus LCMAC202</name>
    <dbReference type="NCBI Taxonomy" id="2506606"/>
    <lineage>
        <taxon>Viruses</taxon>
        <taxon>Varidnaviria</taxon>
        <taxon>Bamfordvirae</taxon>
        <taxon>Nucleocytoviricota</taxon>
        <taxon>Megaviricetes</taxon>
        <taxon>Pimascovirales</taxon>
        <taxon>Pimascovirales incertae sedis</taxon>
        <taxon>Marseilleviridae</taxon>
    </lineage>
</organism>
<reference evidence="1" key="1">
    <citation type="journal article" date="2019" name="MBio">
        <title>Virus Genomes from Deep Sea Sediments Expand the Ocean Megavirome and Support Independent Origins of Viral Gigantism.</title>
        <authorList>
            <person name="Backstrom D."/>
            <person name="Yutin N."/>
            <person name="Jorgensen S.L."/>
            <person name="Dharamshi J."/>
            <person name="Homa F."/>
            <person name="Zaremba-Niedwiedzka K."/>
            <person name="Spang A."/>
            <person name="Wolf Y.I."/>
            <person name="Koonin E.V."/>
            <person name="Ettema T.J."/>
        </authorList>
    </citation>
    <scope>NUCLEOTIDE SEQUENCE</scope>
</reference>
<gene>
    <name evidence="1" type="ORF">LCMAC202_06970</name>
</gene>
<dbReference type="Gene3D" id="2.150.10.10">
    <property type="entry name" value="Serralysin-like metalloprotease, C-terminal"/>
    <property type="match status" value="1"/>
</dbReference>
<sequence length="540" mass="54199">MVNRTNAFTRINVERNNINVLHTSNVLKIPRWSSLAGVGDEPGMEGDIILNRLTGQFCFHDGITWQCLFGGDALVINAQNICGCEGSIPIADNPAAPVGPDDQPIPPPPPFPYGEVYKSKTGGAGGGLLQFRRIVSSNDSISVITTPDTDLEGCGAIDLKTCIICTECGLLSPPCPHALVSPDPALGVDVGLTLQPLGLGALTAECPDGTNVGGDCRGDNAVDWQMSRALATEVASGNNSFLGNGAQNTASGLRSGIMAGFTNTATTTNAVVGGGNTNTASGVDSIVGAGASNTALSTSSGVLAGFTNSAADTNAGVVCGSSNTASGSNCVVGGGSNNTSAGISSGVLAGLSNSVTGTHCSICGGTSNTIAAPNSNSAILAGTDNTIVGTRASSSILAGNDITINLLDQAAFTKDLALEAATASPPEGTHIYTAQVTTPTVSISGGGGVASVVAESTDTAGSVDWTPAITPAIITILYNEPYAPGTVPTVVLQPRTPFGGDLHVFPVVSNIGFDVTSIAQASFAHDFFYHVIATAALTEI</sequence>
<protein>
    <submittedName>
        <fullName evidence="1">Putative tail fiber protein</fullName>
    </submittedName>
</protein>
<name>A0A481YZS4_9VIRU</name>
<accession>A0A481YZS4</accession>
<dbReference type="EMBL" id="MK500387">
    <property type="protein sequence ID" value="QBK88335.1"/>
    <property type="molecule type" value="Genomic_DNA"/>
</dbReference>
<dbReference type="InterPro" id="IPR011049">
    <property type="entry name" value="Serralysin-like_metalloprot_C"/>
</dbReference>